<sequence length="160" mass="18836">MRERRHPVTTDQILDRVMPMMSTWWHRVDAWHDNLLIGTAAWPWLVVVVCADYVIARAVLGVFLFFSRWFWRRLLAIPLLLQRTAADTGDPRRLRFAVLYSFRTTSLRLDRAPTSADRLDWTVFYDEHFGLFGWENASTTIGRWSLGAHVKPPCSHRRQP</sequence>
<gene>
    <name evidence="2" type="ORF">GCM10022267_83740</name>
</gene>
<proteinExistence type="predicted"/>
<dbReference type="EMBL" id="BAABBE010000045">
    <property type="protein sequence ID" value="GAA3684137.1"/>
    <property type="molecule type" value="Genomic_DNA"/>
</dbReference>
<reference evidence="3" key="1">
    <citation type="journal article" date="2019" name="Int. J. Syst. Evol. Microbiol.">
        <title>The Global Catalogue of Microorganisms (GCM) 10K type strain sequencing project: providing services to taxonomists for standard genome sequencing and annotation.</title>
        <authorList>
            <consortium name="The Broad Institute Genomics Platform"/>
            <consortium name="The Broad Institute Genome Sequencing Center for Infectious Disease"/>
            <person name="Wu L."/>
            <person name="Ma J."/>
        </authorList>
    </citation>
    <scope>NUCLEOTIDE SEQUENCE [LARGE SCALE GENOMIC DNA]</scope>
    <source>
        <strain evidence="3">JCM 17494</strain>
    </source>
</reference>
<keyword evidence="3" id="KW-1185">Reference proteome</keyword>
<keyword evidence="1" id="KW-0812">Transmembrane</keyword>
<keyword evidence="1" id="KW-1133">Transmembrane helix</keyword>
<keyword evidence="1" id="KW-0472">Membrane</keyword>
<accession>A0ABP7CDB3</accession>
<evidence type="ECO:0000313" key="2">
    <source>
        <dbReference type="EMBL" id="GAA3684137.1"/>
    </source>
</evidence>
<comment type="caution">
    <text evidence="2">The sequence shown here is derived from an EMBL/GenBank/DDBJ whole genome shotgun (WGS) entry which is preliminary data.</text>
</comment>
<evidence type="ECO:0000256" key="1">
    <source>
        <dbReference type="SAM" id="Phobius"/>
    </source>
</evidence>
<evidence type="ECO:0000313" key="3">
    <source>
        <dbReference type="Proteomes" id="UP001500711"/>
    </source>
</evidence>
<name>A0ABP7CDB3_9PSEU</name>
<protein>
    <submittedName>
        <fullName evidence="2">Uncharacterized protein</fullName>
    </submittedName>
</protein>
<dbReference type="Proteomes" id="UP001500711">
    <property type="component" value="Unassembled WGS sequence"/>
</dbReference>
<feature type="transmembrane region" description="Helical" evidence="1">
    <location>
        <begin position="41"/>
        <end position="66"/>
    </location>
</feature>
<organism evidence="2 3">
    <name type="scientific">Lentzea roselyniae</name>
    <dbReference type="NCBI Taxonomy" id="531940"/>
    <lineage>
        <taxon>Bacteria</taxon>
        <taxon>Bacillati</taxon>
        <taxon>Actinomycetota</taxon>
        <taxon>Actinomycetes</taxon>
        <taxon>Pseudonocardiales</taxon>
        <taxon>Pseudonocardiaceae</taxon>
        <taxon>Lentzea</taxon>
    </lineage>
</organism>